<accession>A0AAD8PSM6</accession>
<dbReference type="GeneID" id="85439620"/>
<reference evidence="1" key="1">
    <citation type="submission" date="2021-06" db="EMBL/GenBank/DDBJ databases">
        <title>Comparative genomics, transcriptomics and evolutionary studies reveal genomic signatures of adaptation to plant cell wall in hemibiotrophic fungi.</title>
        <authorList>
            <consortium name="DOE Joint Genome Institute"/>
            <person name="Baroncelli R."/>
            <person name="Diaz J.F."/>
            <person name="Benocci T."/>
            <person name="Peng M."/>
            <person name="Battaglia E."/>
            <person name="Haridas S."/>
            <person name="Andreopoulos W."/>
            <person name="Labutti K."/>
            <person name="Pangilinan J."/>
            <person name="Floch G.L."/>
            <person name="Makela M.R."/>
            <person name="Henrissat B."/>
            <person name="Grigoriev I.V."/>
            <person name="Crouch J.A."/>
            <person name="De Vries R.P."/>
            <person name="Sukno S.A."/>
            <person name="Thon M.R."/>
        </authorList>
    </citation>
    <scope>NUCLEOTIDE SEQUENCE</scope>
    <source>
        <strain evidence="1">CBS 125086</strain>
    </source>
</reference>
<name>A0AAD8PSM6_9PEZI</name>
<sequence length="205" mass="22002">APIPGHGIFIPRWEMASPDGSGSMINLRGTVQEVFEAMRGMRPGFDIDAQLGKIATPAVGRRNAYSNAFDNINTLCHLFPAGNRSAAHEGIEDLKKVQGRPKNGAGPGNCGRVSCRKNTGIWWCNDAQSSRELASFGDIVDGAQRVLKKCQDKPSTDQGDGMTVSGQAFHMDNWNVIVRGGDNCDDAGVNLSGGLLKRFVRITGD</sequence>
<comment type="caution">
    <text evidence="1">The sequence shown here is derived from an EMBL/GenBank/DDBJ whole genome shotgun (WGS) entry which is preliminary data.</text>
</comment>
<evidence type="ECO:0000313" key="1">
    <source>
        <dbReference type="EMBL" id="KAK1579925.1"/>
    </source>
</evidence>
<dbReference type="PANTHER" id="PTHR35605">
    <property type="entry name" value="ECP2 EFFECTOR PROTEIN DOMAIN-CONTAINING PROTEIN-RELATED"/>
    <property type="match status" value="1"/>
</dbReference>
<organism evidence="1 2">
    <name type="scientific">Colletotrichum navitas</name>
    <dbReference type="NCBI Taxonomy" id="681940"/>
    <lineage>
        <taxon>Eukaryota</taxon>
        <taxon>Fungi</taxon>
        <taxon>Dikarya</taxon>
        <taxon>Ascomycota</taxon>
        <taxon>Pezizomycotina</taxon>
        <taxon>Sordariomycetes</taxon>
        <taxon>Hypocreomycetidae</taxon>
        <taxon>Glomerellales</taxon>
        <taxon>Glomerellaceae</taxon>
        <taxon>Colletotrichum</taxon>
        <taxon>Colletotrichum graminicola species complex</taxon>
    </lineage>
</organism>
<dbReference type="RefSeq" id="XP_060411003.1">
    <property type="nucleotide sequence ID" value="XM_060555380.1"/>
</dbReference>
<gene>
    <name evidence="1" type="ORF">LY79DRAFT_521774</name>
</gene>
<dbReference type="AlphaFoldDB" id="A0AAD8PSM6"/>
<dbReference type="PANTHER" id="PTHR35605:SF1">
    <property type="entry name" value="ECP2 EFFECTOR PROTEIN DOMAIN-CONTAINING PROTEIN-RELATED"/>
    <property type="match status" value="1"/>
</dbReference>
<feature type="non-terminal residue" evidence="1">
    <location>
        <position position="1"/>
    </location>
</feature>
<dbReference type="EMBL" id="JAHLJV010000060">
    <property type="protein sequence ID" value="KAK1579925.1"/>
    <property type="molecule type" value="Genomic_DNA"/>
</dbReference>
<keyword evidence="2" id="KW-1185">Reference proteome</keyword>
<evidence type="ECO:0000313" key="2">
    <source>
        <dbReference type="Proteomes" id="UP001230504"/>
    </source>
</evidence>
<protein>
    <submittedName>
        <fullName evidence="1">Uncharacterized protein</fullName>
    </submittedName>
</protein>
<proteinExistence type="predicted"/>
<dbReference type="Proteomes" id="UP001230504">
    <property type="component" value="Unassembled WGS sequence"/>
</dbReference>